<feature type="compositionally biased region" description="Low complexity" evidence="1">
    <location>
        <begin position="27"/>
        <end position="40"/>
    </location>
</feature>
<dbReference type="OrthoDB" id="6629775at2759"/>
<comment type="caution">
    <text evidence="2">The sequence shown here is derived from an EMBL/GenBank/DDBJ whole genome shotgun (WGS) entry which is preliminary data.</text>
</comment>
<organism evidence="2 3">
    <name type="scientific">Parnassius apollo</name>
    <name type="common">Apollo butterfly</name>
    <name type="synonym">Papilio apollo</name>
    <dbReference type="NCBI Taxonomy" id="110799"/>
    <lineage>
        <taxon>Eukaryota</taxon>
        <taxon>Metazoa</taxon>
        <taxon>Ecdysozoa</taxon>
        <taxon>Arthropoda</taxon>
        <taxon>Hexapoda</taxon>
        <taxon>Insecta</taxon>
        <taxon>Pterygota</taxon>
        <taxon>Neoptera</taxon>
        <taxon>Endopterygota</taxon>
        <taxon>Lepidoptera</taxon>
        <taxon>Glossata</taxon>
        <taxon>Ditrysia</taxon>
        <taxon>Papilionoidea</taxon>
        <taxon>Papilionidae</taxon>
        <taxon>Parnassiinae</taxon>
        <taxon>Parnassini</taxon>
        <taxon>Parnassius</taxon>
        <taxon>Parnassius</taxon>
    </lineage>
</organism>
<dbReference type="EMBL" id="CAJQZP010000693">
    <property type="protein sequence ID" value="CAG4978384.1"/>
    <property type="molecule type" value="Genomic_DNA"/>
</dbReference>
<proteinExistence type="predicted"/>
<feature type="region of interest" description="Disordered" evidence="1">
    <location>
        <begin position="1"/>
        <end position="81"/>
    </location>
</feature>
<evidence type="ECO:0000313" key="2">
    <source>
        <dbReference type="EMBL" id="CAG4978384.1"/>
    </source>
</evidence>
<dbReference type="Proteomes" id="UP000691718">
    <property type="component" value="Unassembled WGS sequence"/>
</dbReference>
<sequence>MFKSCCARPTKKLGKSKSKPEDMASLSESNVQNKQNVNENSENDNNKKSDSATNTENDDNKKSDNSTNTEPESKEHADDKEIIIKVPSYTIANAEGNNVLEGSANCDTEVDDMVLKSNIMKKRYSVDYKTSRMDFKRFSIDCSRNVATLEELVNLEKELARTNVDVRPTGRRKSTGILKFTATSNNDIAEQRPTNVQELCSDDDEVFEKSVEKLGENEGPREPPATPVGRDELALRRHRFFSDLVCAARAAVEHRVRFDPLGPVVADPGEF</sequence>
<keyword evidence="3" id="KW-1185">Reference proteome</keyword>
<evidence type="ECO:0000313" key="3">
    <source>
        <dbReference type="Proteomes" id="UP000691718"/>
    </source>
</evidence>
<reference evidence="2" key="1">
    <citation type="submission" date="2021-04" db="EMBL/GenBank/DDBJ databases">
        <authorList>
            <person name="Tunstrom K."/>
        </authorList>
    </citation>
    <scope>NUCLEOTIDE SEQUENCE</scope>
</reference>
<dbReference type="AlphaFoldDB" id="A0A8S3WRS6"/>
<accession>A0A8S3WRS6</accession>
<name>A0A8S3WRS6_PARAO</name>
<gene>
    <name evidence="2" type="ORF">PAPOLLO_LOCUS9636</name>
</gene>
<evidence type="ECO:0000256" key="1">
    <source>
        <dbReference type="SAM" id="MobiDB-lite"/>
    </source>
</evidence>
<protein>
    <submittedName>
        <fullName evidence="2">(apollo) hypothetical protein</fullName>
    </submittedName>
</protein>
<feature type="compositionally biased region" description="Basic and acidic residues" evidence="1">
    <location>
        <begin position="71"/>
        <end position="81"/>
    </location>
</feature>